<dbReference type="InParanoid" id="A0A0G4EP02"/>
<accession>A0A0G4EP02</accession>
<gene>
    <name evidence="2" type="ORF">Vbra_2862</name>
</gene>
<name>A0A0G4EP02_VITBC</name>
<organism evidence="2 3">
    <name type="scientific">Vitrella brassicaformis (strain CCMP3155)</name>
    <dbReference type="NCBI Taxonomy" id="1169540"/>
    <lineage>
        <taxon>Eukaryota</taxon>
        <taxon>Sar</taxon>
        <taxon>Alveolata</taxon>
        <taxon>Colpodellida</taxon>
        <taxon>Vitrellaceae</taxon>
        <taxon>Vitrella</taxon>
    </lineage>
</organism>
<dbReference type="Proteomes" id="UP000041254">
    <property type="component" value="Unassembled WGS sequence"/>
</dbReference>
<evidence type="ECO:0000313" key="2">
    <source>
        <dbReference type="EMBL" id="CEL99154.1"/>
    </source>
</evidence>
<dbReference type="VEuPathDB" id="CryptoDB:Vbra_2862"/>
<evidence type="ECO:0000256" key="1">
    <source>
        <dbReference type="SAM" id="MobiDB-lite"/>
    </source>
</evidence>
<reference evidence="2 3" key="1">
    <citation type="submission" date="2014-11" db="EMBL/GenBank/DDBJ databases">
        <authorList>
            <person name="Zhu J."/>
            <person name="Qi W."/>
            <person name="Song R."/>
        </authorList>
    </citation>
    <scope>NUCLEOTIDE SEQUENCE [LARGE SCALE GENOMIC DNA]</scope>
</reference>
<evidence type="ECO:0000313" key="3">
    <source>
        <dbReference type="Proteomes" id="UP000041254"/>
    </source>
</evidence>
<feature type="compositionally biased region" description="Low complexity" evidence="1">
    <location>
        <begin position="85"/>
        <end position="97"/>
    </location>
</feature>
<dbReference type="AlphaFoldDB" id="A0A0G4EP02"/>
<sequence length="272" mass="30210">MEVHQADRVSPFVAFLVNTQEDMCGLICSFLVAKDLAALTTSCARCHEGLWCSAPFWHCFFAQLNIAPPSPLSSPILPPSPLSPPSSTSASSATHTPPLSPLREVVSASHLVGAGCGHYRHRVDAVGTDEPPDVYGQLFDTAKRYLRGLLGRDDPGLLHRFGNACLGLVRKYDSYDDHTQAAAEDMVWQISRRTDIFTRGHALEICRVFEDRKERRIIQKAMDHVAIIFLDSEESFDALLEHQYAMLAQQDRSPRTCEEALADMPSIHTPHT</sequence>
<dbReference type="OMA" id="HWREANA"/>
<proteinExistence type="predicted"/>
<protein>
    <submittedName>
        <fullName evidence="2">Uncharacterized protein</fullName>
    </submittedName>
</protein>
<keyword evidence="3" id="KW-1185">Reference proteome</keyword>
<dbReference type="EMBL" id="CDMY01000275">
    <property type="protein sequence ID" value="CEL99154.1"/>
    <property type="molecule type" value="Genomic_DNA"/>
</dbReference>
<feature type="region of interest" description="Disordered" evidence="1">
    <location>
        <begin position="76"/>
        <end position="98"/>
    </location>
</feature>